<dbReference type="RefSeq" id="WP_169146806.1">
    <property type="nucleotide sequence ID" value="NZ_JABBGA010000013.1"/>
</dbReference>
<feature type="binding site" evidence="12">
    <location>
        <position position="231"/>
    </location>
    <ligand>
        <name>NADP(+)</name>
        <dbReference type="ChEBI" id="CHEBI:58349"/>
    </ligand>
</feature>
<dbReference type="EC" id="1.5.1.5" evidence="12"/>
<dbReference type="InterPro" id="IPR000672">
    <property type="entry name" value="THF_DH/CycHdrlase"/>
</dbReference>
<evidence type="ECO:0000256" key="5">
    <source>
        <dbReference type="ARBA" id="ARBA00022755"/>
    </source>
</evidence>
<evidence type="ECO:0000256" key="9">
    <source>
        <dbReference type="ARBA" id="ARBA00023102"/>
    </source>
</evidence>
<keyword evidence="5 12" id="KW-0658">Purine biosynthesis</keyword>
<comment type="similarity">
    <text evidence="12">Belongs to the tetrahydrofolate dehydrogenase/cyclohydrolase family.</text>
</comment>
<keyword evidence="16" id="KW-1185">Reference proteome</keyword>
<dbReference type="Pfam" id="PF02882">
    <property type="entry name" value="THF_DHG_CYH_C"/>
    <property type="match status" value="1"/>
</dbReference>
<dbReference type="SUPFAM" id="SSF51735">
    <property type="entry name" value="NAD(P)-binding Rossmann-fold domains"/>
    <property type="match status" value="1"/>
</dbReference>
<feature type="binding site" evidence="12">
    <location>
        <begin position="165"/>
        <end position="167"/>
    </location>
    <ligand>
        <name>NADP(+)</name>
        <dbReference type="ChEBI" id="CHEBI:58349"/>
    </ligand>
</feature>
<comment type="subunit">
    <text evidence="2 12">Homodimer.</text>
</comment>
<dbReference type="AlphaFoldDB" id="A0A848G7C0"/>
<reference evidence="15 16" key="1">
    <citation type="submission" date="2020-04" db="EMBL/GenBank/DDBJ databases">
        <title>Zoogloea sp. G-4-1-14 isolated from soil.</title>
        <authorList>
            <person name="Dahal R.H."/>
        </authorList>
    </citation>
    <scope>NUCLEOTIDE SEQUENCE [LARGE SCALE GENOMIC DNA]</scope>
    <source>
        <strain evidence="15 16">G-4-1-14</strain>
    </source>
</reference>
<dbReference type="NCBIfam" id="NF010783">
    <property type="entry name" value="PRK14186.1"/>
    <property type="match status" value="1"/>
</dbReference>
<keyword evidence="11 12" id="KW-0511">Multifunctional enzyme</keyword>
<name>A0A848G7C0_9RHOO</name>
<evidence type="ECO:0000256" key="7">
    <source>
        <dbReference type="ARBA" id="ARBA00022857"/>
    </source>
</evidence>
<dbReference type="InterPro" id="IPR020631">
    <property type="entry name" value="THF_DH/CycHdrlase_NAD-bd_dom"/>
</dbReference>
<dbReference type="FunFam" id="3.40.50.10860:FF:000005">
    <property type="entry name" value="C-1-tetrahydrofolate synthase, cytoplasmic, putative"/>
    <property type="match status" value="1"/>
</dbReference>
<evidence type="ECO:0000313" key="15">
    <source>
        <dbReference type="EMBL" id="NML27279.1"/>
    </source>
</evidence>
<dbReference type="Gene3D" id="3.40.50.720">
    <property type="entry name" value="NAD(P)-binding Rossmann-like Domain"/>
    <property type="match status" value="1"/>
</dbReference>
<keyword evidence="6 12" id="KW-0378">Hydrolase</keyword>
<evidence type="ECO:0000256" key="3">
    <source>
        <dbReference type="ARBA" id="ARBA00022563"/>
    </source>
</evidence>
<evidence type="ECO:0000259" key="13">
    <source>
        <dbReference type="Pfam" id="PF00763"/>
    </source>
</evidence>
<dbReference type="InterPro" id="IPR020630">
    <property type="entry name" value="THF_DH/CycHdrlase_cat_dom"/>
</dbReference>
<comment type="pathway">
    <text evidence="1 12">One-carbon metabolism; tetrahydrofolate interconversion.</text>
</comment>
<dbReference type="GO" id="GO:0000105">
    <property type="term" value="P:L-histidine biosynthetic process"/>
    <property type="evidence" value="ECO:0007669"/>
    <property type="project" value="UniProtKB-KW"/>
</dbReference>
<dbReference type="GO" id="GO:0004477">
    <property type="term" value="F:methenyltetrahydrofolate cyclohydrolase activity"/>
    <property type="evidence" value="ECO:0007669"/>
    <property type="project" value="UniProtKB-UniRule"/>
</dbReference>
<dbReference type="FunFam" id="3.40.50.720:FF:000094">
    <property type="entry name" value="Bifunctional protein FolD"/>
    <property type="match status" value="1"/>
</dbReference>
<dbReference type="PANTHER" id="PTHR48099:SF5">
    <property type="entry name" value="C-1-TETRAHYDROFOLATE SYNTHASE, CYTOPLASMIC"/>
    <property type="match status" value="1"/>
</dbReference>
<dbReference type="NCBIfam" id="NF010786">
    <property type="entry name" value="PRK14189.1"/>
    <property type="match status" value="1"/>
</dbReference>
<dbReference type="GO" id="GO:0009086">
    <property type="term" value="P:methionine biosynthetic process"/>
    <property type="evidence" value="ECO:0007669"/>
    <property type="project" value="UniProtKB-KW"/>
</dbReference>
<comment type="caution">
    <text evidence="15">The sequence shown here is derived from an EMBL/GenBank/DDBJ whole genome shotgun (WGS) entry which is preliminary data.</text>
</comment>
<dbReference type="GO" id="GO:0035999">
    <property type="term" value="P:tetrahydrofolate interconversion"/>
    <property type="evidence" value="ECO:0007669"/>
    <property type="project" value="UniProtKB-UniRule"/>
</dbReference>
<comment type="function">
    <text evidence="12">Catalyzes the oxidation of 5,10-methylenetetrahydrofolate to 5,10-methenyltetrahydrofolate and then the hydrolysis of 5,10-methenyltetrahydrofolate to 10-formyltetrahydrofolate.</text>
</comment>
<dbReference type="PROSITE" id="PS00766">
    <property type="entry name" value="THF_DHG_CYH_1"/>
    <property type="match status" value="1"/>
</dbReference>
<feature type="domain" description="Tetrahydrofolate dehydrogenase/cyclohydrolase NAD(P)-binding" evidence="14">
    <location>
        <begin position="139"/>
        <end position="284"/>
    </location>
</feature>
<dbReference type="GO" id="GO:0004488">
    <property type="term" value="F:methylenetetrahydrofolate dehydrogenase (NADP+) activity"/>
    <property type="evidence" value="ECO:0007669"/>
    <property type="project" value="UniProtKB-UniRule"/>
</dbReference>
<keyword evidence="3 12" id="KW-0554">One-carbon metabolism</keyword>
<dbReference type="CDD" id="cd01080">
    <property type="entry name" value="NAD_bind_m-THF_DH_Cyclohyd"/>
    <property type="match status" value="1"/>
</dbReference>
<feature type="domain" description="Tetrahydrofolate dehydrogenase/cyclohydrolase catalytic" evidence="13">
    <location>
        <begin position="6"/>
        <end position="120"/>
    </location>
</feature>
<proteinExistence type="inferred from homology"/>
<keyword evidence="9 12" id="KW-0368">Histidine biosynthesis</keyword>
<evidence type="ECO:0000256" key="6">
    <source>
        <dbReference type="ARBA" id="ARBA00022801"/>
    </source>
</evidence>
<accession>A0A848G7C0</accession>
<organism evidence="15 16">
    <name type="scientific">Zoogloea dura</name>
    <dbReference type="NCBI Taxonomy" id="2728840"/>
    <lineage>
        <taxon>Bacteria</taxon>
        <taxon>Pseudomonadati</taxon>
        <taxon>Pseudomonadota</taxon>
        <taxon>Betaproteobacteria</taxon>
        <taxon>Rhodocyclales</taxon>
        <taxon>Zoogloeaceae</taxon>
        <taxon>Zoogloea</taxon>
    </lineage>
</organism>
<dbReference type="InterPro" id="IPR046346">
    <property type="entry name" value="Aminoacid_DH-like_N_sf"/>
</dbReference>
<evidence type="ECO:0000256" key="10">
    <source>
        <dbReference type="ARBA" id="ARBA00023167"/>
    </source>
</evidence>
<evidence type="ECO:0000256" key="11">
    <source>
        <dbReference type="ARBA" id="ARBA00023268"/>
    </source>
</evidence>
<dbReference type="PROSITE" id="PS00767">
    <property type="entry name" value="THF_DHG_CYH_2"/>
    <property type="match status" value="1"/>
</dbReference>
<keyword evidence="7 12" id="KW-0521">NADP</keyword>
<dbReference type="EMBL" id="JABBGA010000013">
    <property type="protein sequence ID" value="NML27279.1"/>
    <property type="molecule type" value="Genomic_DNA"/>
</dbReference>
<keyword evidence="8 12" id="KW-0560">Oxidoreductase</keyword>
<evidence type="ECO:0000313" key="16">
    <source>
        <dbReference type="Proteomes" id="UP000580043"/>
    </source>
</evidence>
<dbReference type="GO" id="GO:0006164">
    <property type="term" value="P:purine nucleotide biosynthetic process"/>
    <property type="evidence" value="ECO:0007669"/>
    <property type="project" value="UniProtKB-KW"/>
</dbReference>
<dbReference type="Pfam" id="PF00763">
    <property type="entry name" value="THF_DHG_CYH"/>
    <property type="match status" value="1"/>
</dbReference>
<dbReference type="HAMAP" id="MF_01576">
    <property type="entry name" value="THF_DHG_CYH"/>
    <property type="match status" value="1"/>
</dbReference>
<evidence type="ECO:0000256" key="2">
    <source>
        <dbReference type="ARBA" id="ARBA00011738"/>
    </source>
</evidence>
<protein>
    <recommendedName>
        <fullName evidence="12">Bifunctional protein FolD</fullName>
    </recommendedName>
    <domain>
        <recommendedName>
            <fullName evidence="12">Methylenetetrahydrofolate dehydrogenase</fullName>
            <ecNumber evidence="12">1.5.1.5</ecNumber>
        </recommendedName>
    </domain>
    <domain>
        <recommendedName>
            <fullName evidence="12">Methenyltetrahydrofolate cyclohydrolase</fullName>
            <ecNumber evidence="12">3.5.4.9</ecNumber>
        </recommendedName>
    </domain>
</protein>
<dbReference type="EC" id="3.5.4.9" evidence="12"/>
<dbReference type="NCBIfam" id="NF008058">
    <property type="entry name" value="PRK10792.1"/>
    <property type="match status" value="1"/>
</dbReference>
<evidence type="ECO:0000259" key="14">
    <source>
        <dbReference type="Pfam" id="PF02882"/>
    </source>
</evidence>
<keyword evidence="4 12" id="KW-0028">Amino-acid biosynthesis</keyword>
<gene>
    <name evidence="12 15" type="primary">folD</name>
    <name evidence="15" type="ORF">HHL15_16115</name>
</gene>
<comment type="catalytic activity">
    <reaction evidence="12">
        <text>(6R)-5,10-methenyltetrahydrofolate + H2O = (6R)-10-formyltetrahydrofolate + H(+)</text>
        <dbReference type="Rhea" id="RHEA:23700"/>
        <dbReference type="ChEBI" id="CHEBI:15377"/>
        <dbReference type="ChEBI" id="CHEBI:15378"/>
        <dbReference type="ChEBI" id="CHEBI:57455"/>
        <dbReference type="ChEBI" id="CHEBI:195366"/>
        <dbReference type="EC" id="3.5.4.9"/>
    </reaction>
</comment>
<sequence>MTARIIDGKALSKQLREGFKTRVSQLVSQGVQPGLAVILVGDNPASRVYVGNKVKACEECGVRSFHIGLPADAPEAEVLATIARLNADPSVHGILIQLPLPEQVDPRRVLEAISVHKDVDGFHLYNVGGLVVGNTIFPPCTPYGVQLLLDTTGTDVAGKNVVVVGASNIVGKPMALMLLQREATVTVCHAKTRDLAQHTILADILIVAAGKPGLIVAQMVKQGAIVIDVGINRLRDGPNAGKIVGDVDFEGVKEKASWITPVPGGVGPMTVTMLIENTLRSAERALRMRQTDDYQEWEAPLLKGG</sequence>
<dbReference type="PANTHER" id="PTHR48099">
    <property type="entry name" value="C-1-TETRAHYDROFOLATE SYNTHASE, CYTOPLASMIC-RELATED"/>
    <property type="match status" value="1"/>
</dbReference>
<dbReference type="PRINTS" id="PR00085">
    <property type="entry name" value="THFDHDRGNASE"/>
</dbReference>
<evidence type="ECO:0000256" key="1">
    <source>
        <dbReference type="ARBA" id="ARBA00004777"/>
    </source>
</evidence>
<evidence type="ECO:0000256" key="4">
    <source>
        <dbReference type="ARBA" id="ARBA00022605"/>
    </source>
</evidence>
<dbReference type="Gene3D" id="3.40.50.10860">
    <property type="entry name" value="Leucine Dehydrogenase, chain A, domain 1"/>
    <property type="match status" value="1"/>
</dbReference>
<dbReference type="InterPro" id="IPR020867">
    <property type="entry name" value="THF_DH/CycHdrlase_CS"/>
</dbReference>
<dbReference type="Proteomes" id="UP000580043">
    <property type="component" value="Unassembled WGS sequence"/>
</dbReference>
<dbReference type="GO" id="GO:0005829">
    <property type="term" value="C:cytosol"/>
    <property type="evidence" value="ECO:0007669"/>
    <property type="project" value="TreeGrafter"/>
</dbReference>
<evidence type="ECO:0000256" key="8">
    <source>
        <dbReference type="ARBA" id="ARBA00023002"/>
    </source>
</evidence>
<comment type="caution">
    <text evidence="12">Lacks conserved residue(s) required for the propagation of feature annotation.</text>
</comment>
<evidence type="ECO:0000256" key="12">
    <source>
        <dbReference type="HAMAP-Rule" id="MF_01576"/>
    </source>
</evidence>
<dbReference type="UniPathway" id="UPA00193"/>
<comment type="catalytic activity">
    <reaction evidence="12">
        <text>(6R)-5,10-methylene-5,6,7,8-tetrahydrofolate + NADP(+) = (6R)-5,10-methenyltetrahydrofolate + NADPH</text>
        <dbReference type="Rhea" id="RHEA:22812"/>
        <dbReference type="ChEBI" id="CHEBI:15636"/>
        <dbReference type="ChEBI" id="CHEBI:57455"/>
        <dbReference type="ChEBI" id="CHEBI:57783"/>
        <dbReference type="ChEBI" id="CHEBI:58349"/>
        <dbReference type="EC" id="1.5.1.5"/>
    </reaction>
</comment>
<dbReference type="SUPFAM" id="SSF53223">
    <property type="entry name" value="Aminoacid dehydrogenase-like, N-terminal domain"/>
    <property type="match status" value="1"/>
</dbReference>
<keyword evidence="10 12" id="KW-0486">Methionine biosynthesis</keyword>
<dbReference type="InterPro" id="IPR036291">
    <property type="entry name" value="NAD(P)-bd_dom_sf"/>
</dbReference>